<evidence type="ECO:0000256" key="2">
    <source>
        <dbReference type="PROSITE-ProRule" id="PRU00708"/>
    </source>
</evidence>
<keyword evidence="4" id="KW-1185">Reference proteome</keyword>
<dbReference type="PROSITE" id="PS51375">
    <property type="entry name" value="PPR"/>
    <property type="match status" value="3"/>
</dbReference>
<dbReference type="NCBIfam" id="TIGR00756">
    <property type="entry name" value="PPR"/>
    <property type="match status" value="2"/>
</dbReference>
<feature type="repeat" description="PPR" evidence="2">
    <location>
        <begin position="202"/>
        <end position="238"/>
    </location>
</feature>
<dbReference type="EMBL" id="CAUYUJ010014282">
    <property type="protein sequence ID" value="CAK0839260.1"/>
    <property type="molecule type" value="Genomic_DNA"/>
</dbReference>
<dbReference type="PANTHER" id="PTHR47447:SF17">
    <property type="entry name" value="OS12G0638900 PROTEIN"/>
    <property type="match status" value="1"/>
</dbReference>
<gene>
    <name evidence="3" type="ORF">PCOR1329_LOCUS34984</name>
</gene>
<dbReference type="Pfam" id="PF13041">
    <property type="entry name" value="PPR_2"/>
    <property type="match status" value="1"/>
</dbReference>
<proteinExistence type="predicted"/>
<protein>
    <recommendedName>
        <fullName evidence="5">Pentacotripeptide-repeat region of PRORP domain-containing protein</fullName>
    </recommendedName>
</protein>
<accession>A0ABN9T2V7</accession>
<keyword evidence="1" id="KW-0677">Repeat</keyword>
<dbReference type="InterPro" id="IPR002885">
    <property type="entry name" value="PPR_rpt"/>
</dbReference>
<evidence type="ECO:0000313" key="3">
    <source>
        <dbReference type="EMBL" id="CAK0839260.1"/>
    </source>
</evidence>
<sequence>MAELWRQRAASKASGLHHTDPVTVASAVQARLRAGDFEGAEKYFEDEFGRHAQFPIRRDAMIILTSFIEAFARAGNLERAEAAFERIESLNARPNIRTFNAILKATCATGDHRKASHYYRKAVALGIEPDSYSYNSLIMSCAKATYAEGALQWLDTMAAQSVEPHLLGYDHAISACSRSDPDRFEMTWQLLDRAIQLGLRPSLGTYKVVFRCCLRCGDVARKPAEGLFRSMVASRVEPDGAVRWNFTKNLDAEL</sequence>
<feature type="repeat" description="PPR" evidence="2">
    <location>
        <begin position="130"/>
        <end position="164"/>
    </location>
</feature>
<dbReference type="Gene3D" id="1.25.40.10">
    <property type="entry name" value="Tetratricopeptide repeat domain"/>
    <property type="match status" value="2"/>
</dbReference>
<organism evidence="3 4">
    <name type="scientific">Prorocentrum cordatum</name>
    <dbReference type="NCBI Taxonomy" id="2364126"/>
    <lineage>
        <taxon>Eukaryota</taxon>
        <taxon>Sar</taxon>
        <taxon>Alveolata</taxon>
        <taxon>Dinophyceae</taxon>
        <taxon>Prorocentrales</taxon>
        <taxon>Prorocentraceae</taxon>
        <taxon>Prorocentrum</taxon>
    </lineage>
</organism>
<reference evidence="3" key="1">
    <citation type="submission" date="2023-10" db="EMBL/GenBank/DDBJ databases">
        <authorList>
            <person name="Chen Y."/>
            <person name="Shah S."/>
            <person name="Dougan E. K."/>
            <person name="Thang M."/>
            <person name="Chan C."/>
        </authorList>
    </citation>
    <scope>NUCLEOTIDE SEQUENCE [LARGE SCALE GENOMIC DNA]</scope>
</reference>
<dbReference type="Pfam" id="PF01535">
    <property type="entry name" value="PPR"/>
    <property type="match status" value="1"/>
</dbReference>
<comment type="caution">
    <text evidence="3">The sequence shown here is derived from an EMBL/GenBank/DDBJ whole genome shotgun (WGS) entry which is preliminary data.</text>
</comment>
<dbReference type="PANTHER" id="PTHR47447">
    <property type="entry name" value="OS03G0856100 PROTEIN"/>
    <property type="match status" value="1"/>
</dbReference>
<dbReference type="SUPFAM" id="SSF48452">
    <property type="entry name" value="TPR-like"/>
    <property type="match status" value="1"/>
</dbReference>
<name>A0ABN9T2V7_9DINO</name>
<evidence type="ECO:0008006" key="5">
    <source>
        <dbReference type="Google" id="ProtNLM"/>
    </source>
</evidence>
<dbReference type="Proteomes" id="UP001189429">
    <property type="component" value="Unassembled WGS sequence"/>
</dbReference>
<evidence type="ECO:0000256" key="1">
    <source>
        <dbReference type="ARBA" id="ARBA00022737"/>
    </source>
</evidence>
<dbReference type="InterPro" id="IPR011990">
    <property type="entry name" value="TPR-like_helical_dom_sf"/>
</dbReference>
<feature type="repeat" description="PPR" evidence="2">
    <location>
        <begin position="95"/>
        <end position="129"/>
    </location>
</feature>
<evidence type="ECO:0000313" key="4">
    <source>
        <dbReference type="Proteomes" id="UP001189429"/>
    </source>
</evidence>